<evidence type="ECO:0000313" key="1">
    <source>
        <dbReference type="EMBL" id="AYV82915.1"/>
    </source>
</evidence>
<organism evidence="1">
    <name type="scientific">Hyperionvirus sp</name>
    <dbReference type="NCBI Taxonomy" id="2487770"/>
    <lineage>
        <taxon>Viruses</taxon>
        <taxon>Varidnaviria</taxon>
        <taxon>Bamfordvirae</taxon>
        <taxon>Nucleocytoviricota</taxon>
        <taxon>Megaviricetes</taxon>
        <taxon>Imitervirales</taxon>
        <taxon>Mimiviridae</taxon>
        <taxon>Klosneuvirinae</taxon>
    </lineage>
</organism>
<name>A0A3G5A6P9_9VIRU</name>
<reference evidence="1" key="1">
    <citation type="submission" date="2018-10" db="EMBL/GenBank/DDBJ databases">
        <title>Hidden diversity of soil giant viruses.</title>
        <authorList>
            <person name="Schulz F."/>
            <person name="Alteio L."/>
            <person name="Goudeau D."/>
            <person name="Ryan E.M."/>
            <person name="Malmstrom R.R."/>
            <person name="Blanchard J."/>
            <person name="Woyke T."/>
        </authorList>
    </citation>
    <scope>NUCLEOTIDE SEQUENCE</scope>
    <source>
        <strain evidence="1">HYV1</strain>
    </source>
</reference>
<gene>
    <name evidence="1" type="ORF">Hyperionvirus3_61</name>
</gene>
<proteinExistence type="predicted"/>
<dbReference type="EMBL" id="MK072385">
    <property type="protein sequence ID" value="AYV82915.1"/>
    <property type="molecule type" value="Genomic_DNA"/>
</dbReference>
<accession>A0A3G5A6P9</accession>
<protein>
    <submittedName>
        <fullName evidence="1">Uncharacterized protein</fullName>
    </submittedName>
</protein>
<sequence>MRYCYKYYMTSYQQIKCSCKQPASPFCIDKSCKKCCNNKLCKRHPNNNKIKSEEYSTPKERNDHYTSDEIRRIYEDRDESNEEIISFIKNLRETLLPENIIKYIIFP</sequence>